<dbReference type="AlphaFoldDB" id="A0AAU8CY32"/>
<reference evidence="1" key="1">
    <citation type="submission" date="2024-06" db="EMBL/GenBank/DDBJ databases">
        <title>Mesorhizobium karijinii sp. nov., a symbiont of the iconic Swainsona formosa from arid Australia.</title>
        <authorList>
            <person name="Hill Y.J."/>
            <person name="Watkin E.L.J."/>
            <person name="O'Hara G.W."/>
            <person name="Terpolilli J."/>
            <person name="Tye M.L."/>
            <person name="Kohlmeier M.G."/>
        </authorList>
    </citation>
    <scope>NUCLEOTIDE SEQUENCE</scope>
    <source>
        <strain evidence="1">WSM2240</strain>
    </source>
</reference>
<evidence type="ECO:0000313" key="1">
    <source>
        <dbReference type="EMBL" id="XCG51111.1"/>
    </source>
</evidence>
<dbReference type="EMBL" id="CP159253">
    <property type="protein sequence ID" value="XCG51111.1"/>
    <property type="molecule type" value="Genomic_DNA"/>
</dbReference>
<gene>
    <name evidence="1" type="ORF">ABVK50_11820</name>
</gene>
<dbReference type="RefSeq" id="WP_353641378.1">
    <property type="nucleotide sequence ID" value="NZ_CP159253.1"/>
</dbReference>
<accession>A0AAU8CY32</accession>
<name>A0AAU8CY32_9HYPH</name>
<protein>
    <recommendedName>
        <fullName evidence="2">ABC transporter domain-containing protein</fullName>
    </recommendedName>
</protein>
<organism evidence="1">
    <name type="scientific">Mesorhizobium sp. WSM2240</name>
    <dbReference type="NCBI Taxonomy" id="3228851"/>
    <lineage>
        <taxon>Bacteria</taxon>
        <taxon>Pseudomonadati</taxon>
        <taxon>Pseudomonadota</taxon>
        <taxon>Alphaproteobacteria</taxon>
        <taxon>Hyphomicrobiales</taxon>
        <taxon>Phyllobacteriaceae</taxon>
        <taxon>Mesorhizobium</taxon>
    </lineage>
</organism>
<proteinExistence type="predicted"/>
<sequence length="191" mass="22030">MNGDTRRGKPLDYGFEERPNTAITDKAKVQLDRIKGSEYSVLIGRNNCGKSFLLKTLTEQIGQEAAYIGPARYTNFHALNFYTPNRNKKSQWWQQFQQWRRQNHNIDNSPINLQQSIAAFDDDTRDKFFSIMKRLLGAEIKIMKADPLNEMSQRYLSCGGHNLSYTSSGVRLIASILTCLLDKEYKTIPNR</sequence>
<evidence type="ECO:0008006" key="2">
    <source>
        <dbReference type="Google" id="ProtNLM"/>
    </source>
</evidence>